<name>A0A699IUZ5_TANCI</name>
<accession>A0A699IUZ5</accession>
<sequence>MNVEVNMDGSTRLVSDETLVTNKDCSETEDGVLPSYDNDIDIPIAATDEVVIANIPKDKRKERNRNYYTRYILVNRENGVGRSNETLVIDEDCDESSDDVSEIYKYDLDLGLEDIDESGIFMPDSSDIRFENGVLEEDPYDFVYDGLPSQYHVLKDPRFCVKCGAKKIEFEYPTLCCMGGKTKLVDPNIPPDLYNMFISQCDVAKDFGVVFVHTIPTFHSLR</sequence>
<reference evidence="1" key="1">
    <citation type="journal article" date="2019" name="Sci. Rep.">
        <title>Draft genome of Tanacetum cinerariifolium, the natural source of mosquito coil.</title>
        <authorList>
            <person name="Yamashiro T."/>
            <person name="Shiraishi A."/>
            <person name="Satake H."/>
            <person name="Nakayama K."/>
        </authorList>
    </citation>
    <scope>NUCLEOTIDE SEQUENCE</scope>
</reference>
<organism evidence="1">
    <name type="scientific">Tanacetum cinerariifolium</name>
    <name type="common">Dalmatian daisy</name>
    <name type="synonym">Chrysanthemum cinerariifolium</name>
    <dbReference type="NCBI Taxonomy" id="118510"/>
    <lineage>
        <taxon>Eukaryota</taxon>
        <taxon>Viridiplantae</taxon>
        <taxon>Streptophyta</taxon>
        <taxon>Embryophyta</taxon>
        <taxon>Tracheophyta</taxon>
        <taxon>Spermatophyta</taxon>
        <taxon>Magnoliopsida</taxon>
        <taxon>eudicotyledons</taxon>
        <taxon>Gunneridae</taxon>
        <taxon>Pentapetalae</taxon>
        <taxon>asterids</taxon>
        <taxon>campanulids</taxon>
        <taxon>Asterales</taxon>
        <taxon>Asteraceae</taxon>
        <taxon>Asteroideae</taxon>
        <taxon>Anthemideae</taxon>
        <taxon>Anthemidinae</taxon>
        <taxon>Tanacetum</taxon>
    </lineage>
</organism>
<dbReference type="AlphaFoldDB" id="A0A699IUZ5"/>
<evidence type="ECO:0000313" key="1">
    <source>
        <dbReference type="EMBL" id="GEZ88217.1"/>
    </source>
</evidence>
<dbReference type="EMBL" id="BKCJ010336777">
    <property type="protein sequence ID" value="GEZ88217.1"/>
    <property type="molecule type" value="Genomic_DNA"/>
</dbReference>
<comment type="caution">
    <text evidence="1">The sequence shown here is derived from an EMBL/GenBank/DDBJ whole genome shotgun (WGS) entry which is preliminary data.</text>
</comment>
<proteinExistence type="predicted"/>
<gene>
    <name evidence="1" type="ORF">Tci_560190</name>
</gene>
<protein>
    <submittedName>
        <fullName evidence="1">Uncharacterized protein</fullName>
    </submittedName>
</protein>